<keyword evidence="5 6" id="KW-0472">Membrane</keyword>
<dbReference type="InterPro" id="IPR005829">
    <property type="entry name" value="Sugar_transporter_CS"/>
</dbReference>
<dbReference type="EMBL" id="KB008125">
    <property type="protein sequence ID" value="ELR12189.1"/>
    <property type="molecule type" value="Genomic_DNA"/>
</dbReference>
<evidence type="ECO:0000256" key="3">
    <source>
        <dbReference type="ARBA" id="ARBA00022692"/>
    </source>
</evidence>
<feature type="chain" id="PRO_5003990323" evidence="7">
    <location>
        <begin position="28"/>
        <end position="524"/>
    </location>
</feature>
<dbReference type="STRING" id="1257118.L8GH81"/>
<dbReference type="PROSITE" id="PS00216">
    <property type="entry name" value="SUGAR_TRANSPORT_1"/>
    <property type="match status" value="1"/>
</dbReference>
<gene>
    <name evidence="9" type="ORF">ACA1_033370</name>
</gene>
<dbReference type="GO" id="GO:0022857">
    <property type="term" value="F:transmembrane transporter activity"/>
    <property type="evidence" value="ECO:0007669"/>
    <property type="project" value="InterPro"/>
</dbReference>
<feature type="transmembrane region" description="Helical" evidence="6">
    <location>
        <begin position="371"/>
        <end position="390"/>
    </location>
</feature>
<dbReference type="Gene3D" id="1.20.1250.20">
    <property type="entry name" value="MFS general substrate transporter like domains"/>
    <property type="match status" value="1"/>
</dbReference>
<sequence>MPRRLRRPRVVFIFVAFCLSTFAMACAYPLVPQVVAALCGGDLSRASLSLGLLSAYTPLPHHKVVRLGANALATLLTVPVLGLLSDHVGRKPVFVLSLAREQMGSGVDYLVMGAAVLFDLPLWVLFISRTLSGTTSAAFCMAYAYVADVSEPHRRSQNFGLLGAAMGLAMMCGPALSGYLSKVRAQAVFSMTIAFSLAATVIAADIFFVVFVVPESRDSSCGEAKPWRWSRAIPFRSVSLLWKSRLALGTAVAYFLMFLGEEGMMSIYVLYFKYTFHWDSLQIGLMISAWGVSCILAQGLLLRLVIRFVNDKAAILLALADSALTAFVYAIITDGNLVYALIGVRALSQLATPLMKGVISRQFAPHRQGELFGVLSSLYTLTSFVGPLLFNSLFAYLASRRPAAGSVAPVMAELLHTNGPGLIYYLVSGITLASLGVSCVVFSVWRDHTTLHGHQLAGVKVVDEKGADAGDERWRHVDEVYDDDEGDEEEEVVAKQGRQYRRVLVITEGSEPRADYARTDQSVN</sequence>
<evidence type="ECO:0000313" key="10">
    <source>
        <dbReference type="Proteomes" id="UP000011083"/>
    </source>
</evidence>
<dbReference type="RefSeq" id="XP_004334202.1">
    <property type="nucleotide sequence ID" value="XM_004334154.1"/>
</dbReference>
<dbReference type="PROSITE" id="PS50850">
    <property type="entry name" value="MFS"/>
    <property type="match status" value="1"/>
</dbReference>
<dbReference type="Pfam" id="PF07690">
    <property type="entry name" value="MFS_1"/>
    <property type="match status" value="1"/>
</dbReference>
<dbReference type="InterPro" id="IPR011701">
    <property type="entry name" value="MFS"/>
</dbReference>
<evidence type="ECO:0000259" key="8">
    <source>
        <dbReference type="PROSITE" id="PS50850"/>
    </source>
</evidence>
<dbReference type="PANTHER" id="PTHR23504:SF15">
    <property type="entry name" value="MAJOR FACILITATOR SUPERFAMILY (MFS) PROFILE DOMAIN-CONTAINING PROTEIN"/>
    <property type="match status" value="1"/>
</dbReference>
<dbReference type="PROSITE" id="PS51257">
    <property type="entry name" value="PROKAR_LIPOPROTEIN"/>
    <property type="match status" value="1"/>
</dbReference>
<evidence type="ECO:0000256" key="5">
    <source>
        <dbReference type="ARBA" id="ARBA00023136"/>
    </source>
</evidence>
<feature type="transmembrane region" description="Helical" evidence="6">
    <location>
        <begin position="422"/>
        <end position="445"/>
    </location>
</feature>
<evidence type="ECO:0000256" key="2">
    <source>
        <dbReference type="ARBA" id="ARBA00022448"/>
    </source>
</evidence>
<proteinExistence type="predicted"/>
<dbReference type="OrthoDB" id="19753at2759"/>
<feature type="transmembrane region" description="Helical" evidence="6">
    <location>
        <begin position="187"/>
        <end position="213"/>
    </location>
</feature>
<reference evidence="9 10" key="1">
    <citation type="journal article" date="2013" name="Genome Biol.">
        <title>Genome of Acanthamoeba castellanii highlights extensive lateral gene transfer and early evolution of tyrosine kinase signaling.</title>
        <authorList>
            <person name="Clarke M."/>
            <person name="Lohan A.J."/>
            <person name="Liu B."/>
            <person name="Lagkouvardos I."/>
            <person name="Roy S."/>
            <person name="Zafar N."/>
            <person name="Bertelli C."/>
            <person name="Schilde C."/>
            <person name="Kianianmomeni A."/>
            <person name="Burglin T.R."/>
            <person name="Frech C."/>
            <person name="Turcotte B."/>
            <person name="Kopec K.O."/>
            <person name="Synnott J.M."/>
            <person name="Choo C."/>
            <person name="Paponov I."/>
            <person name="Finkler A."/>
            <person name="Soon Heng Tan C."/>
            <person name="Hutchins A.P."/>
            <person name="Weinmeier T."/>
            <person name="Rattei T."/>
            <person name="Chu J.S."/>
            <person name="Gimenez G."/>
            <person name="Irimia M."/>
            <person name="Rigden D.J."/>
            <person name="Fitzpatrick D.A."/>
            <person name="Lorenzo-Morales J."/>
            <person name="Bateman A."/>
            <person name="Chiu C.H."/>
            <person name="Tang P."/>
            <person name="Hegemann P."/>
            <person name="Fromm H."/>
            <person name="Raoult D."/>
            <person name="Greub G."/>
            <person name="Miranda-Saavedra D."/>
            <person name="Chen N."/>
            <person name="Nash P."/>
            <person name="Ginger M.L."/>
            <person name="Horn M."/>
            <person name="Schaap P."/>
            <person name="Caler L."/>
            <person name="Loftus B."/>
        </authorList>
    </citation>
    <scope>NUCLEOTIDE SEQUENCE [LARGE SCALE GENOMIC DNA]</scope>
    <source>
        <strain evidence="9 10">Neff</strain>
    </source>
</reference>
<keyword evidence="4 6" id="KW-1133">Transmembrane helix</keyword>
<feature type="transmembrane region" description="Helical" evidence="6">
    <location>
        <begin position="159"/>
        <end position="181"/>
    </location>
</feature>
<dbReference type="InterPro" id="IPR020846">
    <property type="entry name" value="MFS_dom"/>
</dbReference>
<dbReference type="GeneID" id="14912679"/>
<comment type="subcellular location">
    <subcellularLocation>
        <location evidence="1">Membrane</location>
        <topology evidence="1">Multi-pass membrane protein</topology>
    </subcellularLocation>
</comment>
<evidence type="ECO:0000256" key="1">
    <source>
        <dbReference type="ARBA" id="ARBA00004141"/>
    </source>
</evidence>
<name>L8GH81_ACACF</name>
<dbReference type="OMA" id="NDIRISY"/>
<dbReference type="PRINTS" id="PR01035">
    <property type="entry name" value="TCRTETA"/>
</dbReference>
<keyword evidence="10" id="KW-1185">Reference proteome</keyword>
<dbReference type="PANTHER" id="PTHR23504">
    <property type="entry name" value="MAJOR FACILITATOR SUPERFAMILY DOMAIN-CONTAINING PROTEIN 10"/>
    <property type="match status" value="1"/>
</dbReference>
<dbReference type="InterPro" id="IPR036259">
    <property type="entry name" value="MFS_trans_sf"/>
</dbReference>
<keyword evidence="3 6" id="KW-0812">Transmembrane</keyword>
<dbReference type="VEuPathDB" id="AmoebaDB:ACA1_033370"/>
<feature type="signal peptide" evidence="7">
    <location>
        <begin position="1"/>
        <end position="27"/>
    </location>
</feature>
<dbReference type="InterPro" id="IPR001958">
    <property type="entry name" value="Tet-R_TetA/multi-R_MdtG-like"/>
</dbReference>
<feature type="transmembrane region" description="Helical" evidence="6">
    <location>
        <begin position="64"/>
        <end position="85"/>
    </location>
</feature>
<protein>
    <submittedName>
        <fullName evidence="9">Tetracyclineefflux transporter, putative</fullName>
    </submittedName>
</protein>
<evidence type="ECO:0000256" key="6">
    <source>
        <dbReference type="SAM" id="Phobius"/>
    </source>
</evidence>
<feature type="transmembrane region" description="Helical" evidence="6">
    <location>
        <begin position="283"/>
        <end position="306"/>
    </location>
</feature>
<dbReference type="Proteomes" id="UP000011083">
    <property type="component" value="Unassembled WGS sequence"/>
</dbReference>
<feature type="transmembrane region" description="Helical" evidence="6">
    <location>
        <begin position="106"/>
        <end position="124"/>
    </location>
</feature>
<feature type="domain" description="Major facilitator superfamily (MFS) profile" evidence="8">
    <location>
        <begin position="13"/>
        <end position="446"/>
    </location>
</feature>
<keyword evidence="2" id="KW-0813">Transport</keyword>
<evidence type="ECO:0000256" key="4">
    <source>
        <dbReference type="ARBA" id="ARBA00022989"/>
    </source>
</evidence>
<keyword evidence="7" id="KW-0732">Signal</keyword>
<accession>L8GH81</accession>
<dbReference type="SUPFAM" id="SSF103473">
    <property type="entry name" value="MFS general substrate transporter"/>
    <property type="match status" value="1"/>
</dbReference>
<feature type="transmembrane region" description="Helical" evidence="6">
    <location>
        <begin position="246"/>
        <end position="271"/>
    </location>
</feature>
<dbReference type="GO" id="GO:0016020">
    <property type="term" value="C:membrane"/>
    <property type="evidence" value="ECO:0007669"/>
    <property type="project" value="UniProtKB-SubCell"/>
</dbReference>
<evidence type="ECO:0000313" key="9">
    <source>
        <dbReference type="EMBL" id="ELR12189.1"/>
    </source>
</evidence>
<dbReference type="AlphaFoldDB" id="L8GH81"/>
<organism evidence="9 10">
    <name type="scientific">Acanthamoeba castellanii (strain ATCC 30010 / Neff)</name>
    <dbReference type="NCBI Taxonomy" id="1257118"/>
    <lineage>
        <taxon>Eukaryota</taxon>
        <taxon>Amoebozoa</taxon>
        <taxon>Discosea</taxon>
        <taxon>Longamoebia</taxon>
        <taxon>Centramoebida</taxon>
        <taxon>Acanthamoebidae</taxon>
        <taxon>Acanthamoeba</taxon>
    </lineage>
</organism>
<dbReference type="KEGG" id="acan:ACA1_033370"/>
<evidence type="ECO:0000256" key="7">
    <source>
        <dbReference type="SAM" id="SignalP"/>
    </source>
</evidence>